<evidence type="ECO:0000256" key="1">
    <source>
        <dbReference type="SAM" id="MobiDB-lite"/>
    </source>
</evidence>
<proteinExistence type="predicted"/>
<protein>
    <recommendedName>
        <fullName evidence="5">ScyD/ScyE family protein</fullName>
    </recommendedName>
</protein>
<gene>
    <name evidence="3" type="ORF">J2T23_002291</name>
</gene>
<evidence type="ECO:0000256" key="2">
    <source>
        <dbReference type="SAM" id="SignalP"/>
    </source>
</evidence>
<dbReference type="Gene3D" id="2.120.10.30">
    <property type="entry name" value="TolB, C-terminal domain"/>
    <property type="match status" value="1"/>
</dbReference>
<dbReference type="InterPro" id="IPR048031">
    <property type="entry name" value="ScyD/ScyE-like"/>
</dbReference>
<sequence length="377" mass="39785">MKRKLTFITCVAAGLVVQAAPAFASDPHQDYEVMATGLLSPLHLAVGDGESVKVSQDFSGMLTQVEHDGERHDVYTAKKGWEVAGAEIRGDKTYFLESIGAGQGDPAALHGYLKSIDAKGHVETIANFADYERKANPDAKQHYGLEPDASQQCLTEAGGLPDAPPPQYTGTVDSHPYALALWKDTAYVADAGMNAILKVDLESGKISTVAVLPPRPLTLTKKIAATLGAPDCAGFSYAFEPVPTDVEIGTDGWLYVTSLPGGPEDPSLGARGAVFKINPWSGDADVWADHIMSPTGLAVGDDGDVYVASLFGGEILKFDCQGHRSQFLAVNQPADVEFRNGDVFATVDALVGAPDPMAPSGGPTPQPGGRLIEVDHR</sequence>
<organism evidence="3 4">
    <name type="scientific">Pseudarthrobacter niigatensis</name>
    <dbReference type="NCBI Taxonomy" id="369935"/>
    <lineage>
        <taxon>Bacteria</taxon>
        <taxon>Bacillati</taxon>
        <taxon>Actinomycetota</taxon>
        <taxon>Actinomycetes</taxon>
        <taxon>Micrococcales</taxon>
        <taxon>Micrococcaceae</taxon>
        <taxon>Pseudarthrobacter</taxon>
    </lineage>
</organism>
<evidence type="ECO:0000313" key="3">
    <source>
        <dbReference type="EMBL" id="MDQ0146398.1"/>
    </source>
</evidence>
<dbReference type="Proteomes" id="UP001239267">
    <property type="component" value="Unassembled WGS sequence"/>
</dbReference>
<dbReference type="InterPro" id="IPR011042">
    <property type="entry name" value="6-blade_b-propeller_TolB-like"/>
</dbReference>
<dbReference type="NCBIfam" id="NF033206">
    <property type="entry name" value="ScyE_fam"/>
    <property type="match status" value="1"/>
</dbReference>
<reference evidence="3 4" key="1">
    <citation type="submission" date="2023-07" db="EMBL/GenBank/DDBJ databases">
        <title>Sorghum-associated microbial communities from plants grown in Nebraska, USA.</title>
        <authorList>
            <person name="Schachtman D."/>
        </authorList>
    </citation>
    <scope>NUCLEOTIDE SEQUENCE [LARGE SCALE GENOMIC DNA]</scope>
    <source>
        <strain evidence="3 4">DS1001</strain>
    </source>
</reference>
<evidence type="ECO:0008006" key="5">
    <source>
        <dbReference type="Google" id="ProtNLM"/>
    </source>
</evidence>
<dbReference type="AlphaFoldDB" id="A0AAJ1WHB7"/>
<dbReference type="EMBL" id="JAUSTB010000006">
    <property type="protein sequence ID" value="MDQ0146398.1"/>
    <property type="molecule type" value="Genomic_DNA"/>
</dbReference>
<comment type="caution">
    <text evidence="3">The sequence shown here is derived from an EMBL/GenBank/DDBJ whole genome shotgun (WGS) entry which is preliminary data.</text>
</comment>
<feature type="signal peptide" evidence="2">
    <location>
        <begin position="1"/>
        <end position="24"/>
    </location>
</feature>
<accession>A0AAJ1WHB7</accession>
<feature type="chain" id="PRO_5042478692" description="ScyD/ScyE family protein" evidence="2">
    <location>
        <begin position="25"/>
        <end position="377"/>
    </location>
</feature>
<feature type="region of interest" description="Disordered" evidence="1">
    <location>
        <begin position="355"/>
        <end position="377"/>
    </location>
</feature>
<evidence type="ECO:0000313" key="4">
    <source>
        <dbReference type="Proteomes" id="UP001239267"/>
    </source>
</evidence>
<keyword evidence="2" id="KW-0732">Signal</keyword>
<dbReference type="SUPFAM" id="SSF63829">
    <property type="entry name" value="Calcium-dependent phosphotriesterase"/>
    <property type="match status" value="1"/>
</dbReference>
<name>A0AAJ1WHB7_9MICC</name>
<keyword evidence="4" id="KW-1185">Reference proteome</keyword>
<dbReference type="RefSeq" id="WP_307359994.1">
    <property type="nucleotide sequence ID" value="NZ_JAUSTB010000006.1"/>
</dbReference>